<evidence type="ECO:0000256" key="1">
    <source>
        <dbReference type="SAM" id="MobiDB-lite"/>
    </source>
</evidence>
<name>A0A1D1Z1A2_9ARAE</name>
<feature type="compositionally biased region" description="Low complexity" evidence="1">
    <location>
        <begin position="60"/>
        <end position="78"/>
    </location>
</feature>
<reference evidence="2" key="1">
    <citation type="submission" date="2015-07" db="EMBL/GenBank/DDBJ databases">
        <title>Transcriptome Assembly of Anthurium amnicola.</title>
        <authorList>
            <person name="Suzuki J."/>
        </authorList>
    </citation>
    <scope>NUCLEOTIDE SEQUENCE</scope>
</reference>
<feature type="non-terminal residue" evidence="2">
    <location>
        <position position="1"/>
    </location>
</feature>
<feature type="compositionally biased region" description="Basic residues" evidence="1">
    <location>
        <begin position="79"/>
        <end position="88"/>
    </location>
</feature>
<dbReference type="EMBL" id="GDJX01007304">
    <property type="protein sequence ID" value="JAT60632.1"/>
    <property type="molecule type" value="Transcribed_RNA"/>
</dbReference>
<feature type="compositionally biased region" description="Acidic residues" evidence="1">
    <location>
        <begin position="20"/>
        <end position="30"/>
    </location>
</feature>
<feature type="compositionally biased region" description="Basic and acidic residues" evidence="1">
    <location>
        <begin position="93"/>
        <end position="111"/>
    </location>
</feature>
<feature type="compositionally biased region" description="Low complexity" evidence="1">
    <location>
        <begin position="115"/>
        <end position="130"/>
    </location>
</feature>
<proteinExistence type="predicted"/>
<accession>A0A1D1Z1A2</accession>
<protein>
    <submittedName>
        <fullName evidence="2">Uncharacterized protein</fullName>
    </submittedName>
</protein>
<feature type="compositionally biased region" description="Low complexity" evidence="1">
    <location>
        <begin position="10"/>
        <end position="19"/>
    </location>
</feature>
<evidence type="ECO:0000313" key="2">
    <source>
        <dbReference type="EMBL" id="JAT60632.1"/>
    </source>
</evidence>
<gene>
    <name evidence="2" type="ORF">g.21248</name>
</gene>
<sequence>KKKTKKKLLSNSYGFTSSSSEEDSGNDDGVEVLFSSDRGRRSSVEGRSSKEREGETETLFSSRTFSSDSSEFYYSSSRPRNRSKKKTSQRQETPAREHGGRSRHRNWDDALRPLVSISSSSSTPSSPFVSGAARTEDMAAEVMEEEAGRAGFAVEKQSS</sequence>
<dbReference type="AlphaFoldDB" id="A0A1D1Z1A2"/>
<organism evidence="2">
    <name type="scientific">Anthurium amnicola</name>
    <dbReference type="NCBI Taxonomy" id="1678845"/>
    <lineage>
        <taxon>Eukaryota</taxon>
        <taxon>Viridiplantae</taxon>
        <taxon>Streptophyta</taxon>
        <taxon>Embryophyta</taxon>
        <taxon>Tracheophyta</taxon>
        <taxon>Spermatophyta</taxon>
        <taxon>Magnoliopsida</taxon>
        <taxon>Liliopsida</taxon>
        <taxon>Araceae</taxon>
        <taxon>Pothoideae</taxon>
        <taxon>Potheae</taxon>
        <taxon>Anthurium</taxon>
    </lineage>
</organism>
<feature type="non-terminal residue" evidence="2">
    <location>
        <position position="159"/>
    </location>
</feature>
<feature type="compositionally biased region" description="Basic and acidic residues" evidence="1">
    <location>
        <begin position="37"/>
        <end position="55"/>
    </location>
</feature>
<feature type="region of interest" description="Disordered" evidence="1">
    <location>
        <begin position="1"/>
        <end position="138"/>
    </location>
</feature>